<organism evidence="2 3">
    <name type="scientific">Candidatus Devosia phytovorans</name>
    <dbReference type="NCBI Taxonomy" id="3121372"/>
    <lineage>
        <taxon>Bacteria</taxon>
        <taxon>Pseudomonadati</taxon>
        <taxon>Pseudomonadota</taxon>
        <taxon>Alphaproteobacteria</taxon>
        <taxon>Hyphomicrobiales</taxon>
        <taxon>Devosiaceae</taxon>
        <taxon>Devosia</taxon>
    </lineage>
</organism>
<dbReference type="EMBL" id="CP119312">
    <property type="protein sequence ID" value="WEK05807.1"/>
    <property type="molecule type" value="Genomic_DNA"/>
</dbReference>
<dbReference type="Gene3D" id="3.90.550.10">
    <property type="entry name" value="Spore Coat Polysaccharide Biosynthesis Protein SpsA, Chain A"/>
    <property type="match status" value="1"/>
</dbReference>
<proteinExistence type="predicted"/>
<accession>A0AAJ5VYK1</accession>
<dbReference type="InterPro" id="IPR050834">
    <property type="entry name" value="Glycosyltransf_2"/>
</dbReference>
<dbReference type="InterPro" id="IPR001173">
    <property type="entry name" value="Glyco_trans_2-like"/>
</dbReference>
<reference evidence="2" key="1">
    <citation type="submission" date="2023-03" db="EMBL/GenBank/DDBJ databases">
        <title>Andean soil-derived lignocellulolytic bacterial consortium as a source of novel taxa and putative plastic-active enzymes.</title>
        <authorList>
            <person name="Diaz-Garcia L."/>
            <person name="Chuvochina M."/>
            <person name="Feuerriegel G."/>
            <person name="Bunk B."/>
            <person name="Sproer C."/>
            <person name="Streit W.R."/>
            <person name="Rodriguez L.M."/>
            <person name="Overmann J."/>
            <person name="Jimenez D.J."/>
        </authorList>
    </citation>
    <scope>NUCLEOTIDE SEQUENCE</scope>
    <source>
        <strain evidence="2">MAG 4196</strain>
    </source>
</reference>
<dbReference type="Proteomes" id="UP001217476">
    <property type="component" value="Chromosome"/>
</dbReference>
<evidence type="ECO:0000313" key="3">
    <source>
        <dbReference type="Proteomes" id="UP001217476"/>
    </source>
</evidence>
<evidence type="ECO:0000259" key="1">
    <source>
        <dbReference type="Pfam" id="PF00535"/>
    </source>
</evidence>
<sequence length="393" mass="43260">MAVPNADTPLISVVMANFEAGDKVVHALRSVLRQTMSKLEVIVSDDCSSDDSLERIRGLMAEDNRVRLITATHNAGPAACRNRALDAARGRWIAIVDSDDIIHPERFERLLAAAARQHADIIADDLLLFFEDGTPPRLMLGEDVDTNFAVTPERWVLAGQDGSPALGYLKPLISAERLADLRYDEQLRIGEDYDLILRLLLDGVRMVVVPEPYYLYRRHTGSISHRLSVSDMQAMVDRQDALVEARQPLTRSLTAAFATRSANLRNGLAYERLVASIKQRRIPDAVSLIASAPSHLRRLWTSFSEGRQRREAPPALDVSPLLILGAQGTPGAAQAVPAYVPVARTDWSAPRIRHVWLDLAGRRGIGAVRCVPLDEAGHYAAGFIPEVEIASPP</sequence>
<protein>
    <submittedName>
        <fullName evidence="2">Glycosyltransferase family 2 protein</fullName>
    </submittedName>
</protein>
<gene>
    <name evidence="2" type="ORF">P0Y65_06000</name>
</gene>
<dbReference type="InterPro" id="IPR029044">
    <property type="entry name" value="Nucleotide-diphossugar_trans"/>
</dbReference>
<dbReference type="AlphaFoldDB" id="A0AAJ5VYK1"/>
<dbReference type="CDD" id="cd00761">
    <property type="entry name" value="Glyco_tranf_GTA_type"/>
    <property type="match status" value="1"/>
</dbReference>
<dbReference type="PANTHER" id="PTHR43685">
    <property type="entry name" value="GLYCOSYLTRANSFERASE"/>
    <property type="match status" value="1"/>
</dbReference>
<dbReference type="SUPFAM" id="SSF53448">
    <property type="entry name" value="Nucleotide-diphospho-sugar transferases"/>
    <property type="match status" value="1"/>
</dbReference>
<feature type="domain" description="Glycosyltransferase 2-like" evidence="1">
    <location>
        <begin position="12"/>
        <end position="138"/>
    </location>
</feature>
<dbReference type="PANTHER" id="PTHR43685:SF2">
    <property type="entry name" value="GLYCOSYLTRANSFERASE 2-LIKE DOMAIN-CONTAINING PROTEIN"/>
    <property type="match status" value="1"/>
</dbReference>
<evidence type="ECO:0000313" key="2">
    <source>
        <dbReference type="EMBL" id="WEK05807.1"/>
    </source>
</evidence>
<dbReference type="Pfam" id="PF00535">
    <property type="entry name" value="Glycos_transf_2"/>
    <property type="match status" value="1"/>
</dbReference>
<name>A0AAJ5VYK1_9HYPH</name>